<name>A0A9Q1CT57_HOLLE</name>
<evidence type="ECO:0000256" key="1">
    <source>
        <dbReference type="SAM" id="MobiDB-lite"/>
    </source>
</evidence>
<feature type="domain" description="Helitron helicase-like" evidence="2">
    <location>
        <begin position="366"/>
        <end position="501"/>
    </location>
</feature>
<feature type="compositionally biased region" description="Polar residues" evidence="1">
    <location>
        <begin position="205"/>
        <end position="217"/>
    </location>
</feature>
<proteinExistence type="predicted"/>
<dbReference type="Pfam" id="PF14214">
    <property type="entry name" value="Helitron_like_N"/>
    <property type="match status" value="1"/>
</dbReference>
<evidence type="ECO:0000259" key="2">
    <source>
        <dbReference type="Pfam" id="PF14214"/>
    </source>
</evidence>
<feature type="region of interest" description="Disordered" evidence="1">
    <location>
        <begin position="205"/>
        <end position="225"/>
    </location>
</feature>
<dbReference type="Pfam" id="PF20209">
    <property type="entry name" value="DUF6570"/>
    <property type="match status" value="1"/>
</dbReference>
<keyword evidence="5" id="KW-1185">Reference proteome</keyword>
<dbReference type="AlphaFoldDB" id="A0A9Q1CT57"/>
<dbReference type="InterPro" id="IPR046700">
    <property type="entry name" value="DUF6570"/>
</dbReference>
<protein>
    <recommendedName>
        <fullName evidence="6">Helitron helicase-like domain-containing protein</fullName>
    </recommendedName>
</protein>
<evidence type="ECO:0000313" key="4">
    <source>
        <dbReference type="EMBL" id="KAJ8050616.1"/>
    </source>
</evidence>
<evidence type="ECO:0000313" key="5">
    <source>
        <dbReference type="Proteomes" id="UP001152320"/>
    </source>
</evidence>
<dbReference type="Proteomes" id="UP001152320">
    <property type="component" value="Chromosome 1"/>
</dbReference>
<dbReference type="EMBL" id="JAIZAY010000001">
    <property type="protein sequence ID" value="KAJ8050616.1"/>
    <property type="molecule type" value="Genomic_DNA"/>
</dbReference>
<evidence type="ECO:0008006" key="6">
    <source>
        <dbReference type="Google" id="ProtNLM"/>
    </source>
</evidence>
<gene>
    <name evidence="4" type="ORF">HOLleu_03885</name>
</gene>
<dbReference type="InterPro" id="IPR025476">
    <property type="entry name" value="Helitron_helicase-like"/>
</dbReference>
<accession>A0A9Q1CT57</accession>
<sequence length="628" mass="72311">MYICSCCEQLWFKNSVKNITTVSSKIVAHLQSFDNEKYLCTTCIRNLKQGNKPLLATSNNLSLNNIPPTLIDLYPLEERLVAARIPFMQIRALPRGDQLKLKGNVVNVPANVATTISVLPRTLNEAEIITLRLKRKLEFSHDYLFDNVRPFKVLEAARWLINNSPLYKAEKISLLDNYNPANLCPNKDCTEFSIPSPQNLQENVCSDTELSETNSDNQQDDEDNWTEIDTSNPNITGNLETLLDDQFPTTVLPNIVLNVAPAEGNHPLGIFQDKYSEELSFPTLFCGNARPVPTIPVPYSKICKRELRHRDRRFAMCIPNIFFKLKRLQIQHIQQRVSFCLRRCKFTTLPSAGDLKLPGTLESYEHLDEGFKIFRQLRGSPPYWQRAQKDLFAMIRQLGLPTWFMSLSAAETKWNALLQTLSQTVNNVTISEVQAQALSWQEKSRLIKSDPVTCARYFDFRFTTFLKQFLQGPGQPLGFVIDYFYRIEFQQRGSPHAHMLLWIDNAPKPTESSLETIELFIDKYISCSSKASHLSDIISYQSHRHAKTCQRRNQQCRFSFPIPPMRQTQILQPLTKDEEPIKKYLTGLYQYIHKVLQSMKFGSEQTFDEFLGSLNISEEYTFLPLGLH</sequence>
<reference evidence="4" key="1">
    <citation type="submission" date="2021-10" db="EMBL/GenBank/DDBJ databases">
        <title>Tropical sea cucumber genome reveals ecological adaptation and Cuvierian tubules defense mechanism.</title>
        <authorList>
            <person name="Chen T."/>
        </authorList>
    </citation>
    <scope>NUCLEOTIDE SEQUENCE</scope>
    <source>
        <strain evidence="4">Nanhai2018</strain>
        <tissue evidence="4">Muscle</tissue>
    </source>
</reference>
<dbReference type="OrthoDB" id="10063525at2759"/>
<comment type="caution">
    <text evidence="4">The sequence shown here is derived from an EMBL/GenBank/DDBJ whole genome shotgun (WGS) entry which is preliminary data.</text>
</comment>
<organism evidence="4 5">
    <name type="scientific">Holothuria leucospilota</name>
    <name type="common">Black long sea cucumber</name>
    <name type="synonym">Mertensiothuria leucospilota</name>
    <dbReference type="NCBI Taxonomy" id="206669"/>
    <lineage>
        <taxon>Eukaryota</taxon>
        <taxon>Metazoa</taxon>
        <taxon>Echinodermata</taxon>
        <taxon>Eleutherozoa</taxon>
        <taxon>Echinozoa</taxon>
        <taxon>Holothuroidea</taxon>
        <taxon>Aspidochirotacea</taxon>
        <taxon>Aspidochirotida</taxon>
        <taxon>Holothuriidae</taxon>
        <taxon>Holothuria</taxon>
    </lineage>
</organism>
<evidence type="ECO:0000259" key="3">
    <source>
        <dbReference type="Pfam" id="PF20209"/>
    </source>
</evidence>
<feature type="domain" description="DUF6570" evidence="3">
    <location>
        <begin position="50"/>
        <end position="172"/>
    </location>
</feature>